<sequence length="235" mass="26596">MKRKVLFFIPVFIMGGLAFVFFFRGGMLPDMLGLHLEQPFTEKVEVEEMYSRADRNQNGVPDPLDIVNAARLEVESRTMYRSAYYEGGYPPEGEGVCTDVIWRGMAGAGVALKEQMDKDILQAPFLYPRVEDNRDPNIDFRRVPNQLVFFERTAEALTTELVPGDPGNLAEWQPGDVVFYLDGTDHAGIISDKRTKDGTPYLIHNTPPFASEIKLSSYKMPITGHYRLKYETGDS</sequence>
<gene>
    <name evidence="2" type="ORF">BA724_00505</name>
</gene>
<proteinExistence type="predicted"/>
<dbReference type="STRING" id="1714016.BA724_00505"/>
<reference evidence="2 3" key="1">
    <citation type="submission" date="2016-06" db="EMBL/GenBank/DDBJ databases">
        <title>Domibacillus iocasae genome sequencing.</title>
        <authorList>
            <person name="Verma A."/>
            <person name="Pal Y."/>
            <person name="Ojha A.K."/>
            <person name="Krishnamurthi S."/>
        </authorList>
    </citation>
    <scope>NUCLEOTIDE SEQUENCE [LARGE SCALE GENOMIC DNA]</scope>
    <source>
        <strain evidence="2 3">DSM 29979</strain>
    </source>
</reference>
<keyword evidence="3" id="KW-1185">Reference proteome</keyword>
<accession>A0A1E7DU13</accession>
<comment type="caution">
    <text evidence="2">The sequence shown here is derived from an EMBL/GenBank/DDBJ whole genome shotgun (WGS) entry which is preliminary data.</text>
</comment>
<keyword evidence="1" id="KW-1133">Transmembrane helix</keyword>
<organism evidence="2 3">
    <name type="scientific">Domibacillus iocasae</name>
    <dbReference type="NCBI Taxonomy" id="1714016"/>
    <lineage>
        <taxon>Bacteria</taxon>
        <taxon>Bacillati</taxon>
        <taxon>Bacillota</taxon>
        <taxon>Bacilli</taxon>
        <taxon>Bacillales</taxon>
        <taxon>Bacillaceae</taxon>
        <taxon>Domibacillus</taxon>
    </lineage>
</organism>
<feature type="transmembrane region" description="Helical" evidence="1">
    <location>
        <begin position="6"/>
        <end position="23"/>
    </location>
</feature>
<dbReference type="InterPro" id="IPR009706">
    <property type="entry name" value="DUF1287"/>
</dbReference>
<evidence type="ECO:0000256" key="1">
    <source>
        <dbReference type="SAM" id="Phobius"/>
    </source>
</evidence>
<dbReference type="Proteomes" id="UP000095658">
    <property type="component" value="Unassembled WGS sequence"/>
</dbReference>
<dbReference type="EMBL" id="MAMP01000001">
    <property type="protein sequence ID" value="OES46573.1"/>
    <property type="molecule type" value="Genomic_DNA"/>
</dbReference>
<dbReference type="Pfam" id="PF06940">
    <property type="entry name" value="DUF1287"/>
    <property type="match status" value="1"/>
</dbReference>
<keyword evidence="1" id="KW-0472">Membrane</keyword>
<keyword evidence="1" id="KW-0812">Transmembrane</keyword>
<dbReference type="OrthoDB" id="114026at2"/>
<dbReference type="RefSeq" id="WP_069936738.1">
    <property type="nucleotide sequence ID" value="NZ_MAMP01000001.1"/>
</dbReference>
<name>A0A1E7DU13_9BACI</name>
<dbReference type="AlphaFoldDB" id="A0A1E7DU13"/>
<evidence type="ECO:0000313" key="3">
    <source>
        <dbReference type="Proteomes" id="UP000095658"/>
    </source>
</evidence>
<protein>
    <submittedName>
        <fullName evidence="2">DUF1287 domain-containing protein</fullName>
    </submittedName>
</protein>
<evidence type="ECO:0000313" key="2">
    <source>
        <dbReference type="EMBL" id="OES46573.1"/>
    </source>
</evidence>